<dbReference type="SUPFAM" id="SSF53474">
    <property type="entry name" value="alpha/beta-Hydrolases"/>
    <property type="match status" value="1"/>
</dbReference>
<accession>A0A1G4RWV1</accession>
<keyword evidence="4" id="KW-1185">Reference proteome</keyword>
<keyword evidence="2" id="KW-0472">Membrane</keyword>
<dbReference type="RefSeq" id="WP_244517724.1">
    <property type="nucleotide sequence ID" value="NZ_FMTP01000002.1"/>
</dbReference>
<dbReference type="InterPro" id="IPR029058">
    <property type="entry name" value="AB_hydrolase_fold"/>
</dbReference>
<evidence type="ECO:0000313" key="3">
    <source>
        <dbReference type="EMBL" id="SCW61532.1"/>
    </source>
</evidence>
<name>A0A1G4RWV1_9HYPH</name>
<feature type="transmembrane region" description="Helical" evidence="2">
    <location>
        <begin position="158"/>
        <end position="183"/>
    </location>
</feature>
<protein>
    <recommendedName>
        <fullName evidence="5">Alpha/beta hydrolase family protein</fullName>
    </recommendedName>
</protein>
<keyword evidence="2" id="KW-0812">Transmembrane</keyword>
<organism evidence="3 4">
    <name type="scientific">Ancylobacter rudongensis</name>
    <dbReference type="NCBI Taxonomy" id="177413"/>
    <lineage>
        <taxon>Bacteria</taxon>
        <taxon>Pseudomonadati</taxon>
        <taxon>Pseudomonadota</taxon>
        <taxon>Alphaproteobacteria</taxon>
        <taxon>Hyphomicrobiales</taxon>
        <taxon>Xanthobacteraceae</taxon>
        <taxon>Ancylobacter</taxon>
    </lineage>
</organism>
<dbReference type="AlphaFoldDB" id="A0A1G4RWV1"/>
<gene>
    <name evidence="3" type="ORF">SAMN05660859_2009</name>
</gene>
<keyword evidence="2" id="KW-1133">Transmembrane helix</keyword>
<evidence type="ECO:0000256" key="1">
    <source>
        <dbReference type="SAM" id="MobiDB-lite"/>
    </source>
</evidence>
<feature type="region of interest" description="Disordered" evidence="1">
    <location>
        <begin position="1"/>
        <end position="36"/>
    </location>
</feature>
<dbReference type="STRING" id="177413.SAMN05660859_2009"/>
<feature type="transmembrane region" description="Helical" evidence="2">
    <location>
        <begin position="195"/>
        <end position="212"/>
    </location>
</feature>
<dbReference type="Gene3D" id="3.40.50.1820">
    <property type="entry name" value="alpha/beta hydrolase"/>
    <property type="match status" value="1"/>
</dbReference>
<evidence type="ECO:0000313" key="4">
    <source>
        <dbReference type="Proteomes" id="UP000198889"/>
    </source>
</evidence>
<evidence type="ECO:0000256" key="2">
    <source>
        <dbReference type="SAM" id="Phobius"/>
    </source>
</evidence>
<proteinExistence type="predicted"/>
<dbReference type="Proteomes" id="UP000198889">
    <property type="component" value="Unassembled WGS sequence"/>
</dbReference>
<feature type="compositionally biased region" description="Basic and acidic residues" evidence="1">
    <location>
        <begin position="1"/>
        <end position="17"/>
    </location>
</feature>
<evidence type="ECO:0008006" key="5">
    <source>
        <dbReference type="Google" id="ProtNLM"/>
    </source>
</evidence>
<reference evidence="4" key="1">
    <citation type="submission" date="2016-10" db="EMBL/GenBank/DDBJ databases">
        <authorList>
            <person name="Varghese N."/>
            <person name="Submissions S."/>
        </authorList>
    </citation>
    <scope>NUCLEOTIDE SEQUENCE [LARGE SCALE GENOMIC DNA]</scope>
    <source>
        <strain evidence="4">CGMCC 1.1761</strain>
    </source>
</reference>
<sequence length="441" mass="49587">MEARVATSTHRDDRTRGPADAGVAIDSPLVDAPRTDTPTNRTFRRLVLFFPGHDPTDMDYHHGRFTNQAERFGKLWSVEVDVTPRLDDGAQPYARWDVAARGPNWSTHTEYRILRWEDIIGALDARPDPVRLWRGFGGLWDFLLGGAARGYFRASPRYGAFFFFPYLICALFLAGGALVGSLAHWAASPFLPAPLTWILAFAAGTATFFALFHRPGRDWRLHQALDDWDLARDYLHDRTPVLDARLDRFAEVLREAVRTGNHDEIILVGHSLGATLMLGVIDRALDLDPGLTEGQTRVNLLTCGATIPKLALHAKGGKVRRQAARIAQTPGLTWVEYQARHDAINFYKFHPVTLRRAGFDHAEPSPPLLRNANIKEMLTHAKLKRLRWHAMRLHYQFLLANEQKAPYDYFMFALGPLPFPDLSARAEGPVGRFAADGTLIA</sequence>
<dbReference type="EMBL" id="FMTP01000002">
    <property type="protein sequence ID" value="SCW61532.1"/>
    <property type="molecule type" value="Genomic_DNA"/>
</dbReference>